<dbReference type="eggNOG" id="COG0697">
    <property type="taxonomic scope" value="Bacteria"/>
</dbReference>
<evidence type="ECO:0000256" key="4">
    <source>
        <dbReference type="ARBA" id="ARBA00022989"/>
    </source>
</evidence>
<organism evidence="10 15">
    <name type="scientific">Bifidobacterium adolescentis</name>
    <dbReference type="NCBI Taxonomy" id="1680"/>
    <lineage>
        <taxon>Bacteria</taxon>
        <taxon>Bacillati</taxon>
        <taxon>Actinomycetota</taxon>
        <taxon>Actinomycetes</taxon>
        <taxon>Bifidobacteriales</taxon>
        <taxon>Bifidobacteriaceae</taxon>
        <taxon>Bifidobacterium</taxon>
    </lineage>
</organism>
<dbReference type="AlphaFoldDB" id="A0A076JLG9"/>
<proteinExistence type="inferred from homology"/>
<feature type="transmembrane region" description="Helical" evidence="6">
    <location>
        <begin position="81"/>
        <end position="100"/>
    </location>
</feature>
<evidence type="ECO:0000313" key="14">
    <source>
        <dbReference type="EMBL" id="RHK24760.1"/>
    </source>
</evidence>
<dbReference type="EMBL" id="MAXD01000001">
    <property type="protein sequence ID" value="OFA36201.1"/>
    <property type="molecule type" value="Genomic_DNA"/>
</dbReference>
<evidence type="ECO:0000256" key="6">
    <source>
        <dbReference type="SAM" id="Phobius"/>
    </source>
</evidence>
<dbReference type="InterPro" id="IPR037185">
    <property type="entry name" value="EmrE-like"/>
</dbReference>
<evidence type="ECO:0000313" key="18">
    <source>
        <dbReference type="Proteomes" id="UP000193664"/>
    </source>
</evidence>
<evidence type="ECO:0000313" key="8">
    <source>
        <dbReference type="EMBL" id="AVT44523.1"/>
    </source>
</evidence>
<feature type="transmembrane region" description="Helical" evidence="6">
    <location>
        <begin position="226"/>
        <end position="246"/>
    </location>
</feature>
<name>A0A076JLG9_BIFAD</name>
<dbReference type="EMBL" id="LNKF01000001">
    <property type="protein sequence ID" value="OSG96089.1"/>
    <property type="molecule type" value="Genomic_DNA"/>
</dbReference>
<dbReference type="PANTHER" id="PTHR32322">
    <property type="entry name" value="INNER MEMBRANE TRANSPORTER"/>
    <property type="match status" value="1"/>
</dbReference>
<evidence type="ECO:0000256" key="2">
    <source>
        <dbReference type="ARBA" id="ARBA00007362"/>
    </source>
</evidence>
<feature type="transmembrane region" description="Helical" evidence="6">
    <location>
        <begin position="12"/>
        <end position="33"/>
    </location>
</feature>
<evidence type="ECO:0000313" key="17">
    <source>
        <dbReference type="Proteomes" id="UP000193377"/>
    </source>
</evidence>
<evidence type="ECO:0000313" key="21">
    <source>
        <dbReference type="Proteomes" id="UP000470926"/>
    </source>
</evidence>
<dbReference type="EMBL" id="LNKD01000001">
    <property type="protein sequence ID" value="OSG87153.1"/>
    <property type="molecule type" value="Genomic_DNA"/>
</dbReference>
<feature type="transmembrane region" description="Helical" evidence="6">
    <location>
        <begin position="141"/>
        <end position="160"/>
    </location>
</feature>
<reference evidence="8 19" key="4">
    <citation type="submission" date="2018-03" db="EMBL/GenBank/DDBJ databases">
        <authorList>
            <person name="Keele B.F."/>
        </authorList>
    </citation>
    <scope>NUCLEOTIDE SEQUENCE [LARGE SCALE GENOMIC DNA]</scope>
    <source>
        <strain evidence="8 19">1-11</strain>
    </source>
</reference>
<evidence type="ECO:0000313" key="13">
    <source>
        <dbReference type="EMBL" id="OSG96089.1"/>
    </source>
</evidence>
<feature type="transmembrane region" description="Helical" evidence="6">
    <location>
        <begin position="166"/>
        <end position="184"/>
    </location>
</feature>
<gene>
    <name evidence="13" type="ORF">AD0028_0057</name>
    <name evidence="12" type="ORF">B0487_0069</name>
    <name evidence="11" type="ORF">B5789_0065</name>
    <name evidence="10" type="ORF">BBK15_02725</name>
    <name evidence="8" type="ORF">C8077_00270</name>
    <name evidence="14" type="ORF">DW072_07830</name>
    <name evidence="9" type="ORF">GA542_00315</name>
</gene>
<reference evidence="11 16" key="3">
    <citation type="submission" date="2017-03" db="EMBL/GenBank/DDBJ databases">
        <title>Maternal inheritance of bifidobacteria.</title>
        <authorList>
            <person name="Lugli G.A."/>
            <person name="Duranti S."/>
            <person name="Milani C."/>
            <person name="Mancabelli L."/>
        </authorList>
    </citation>
    <scope>NUCLEOTIDE SEQUENCE [LARGE SCALE GENOMIC DNA]</scope>
    <source>
        <strain evidence="11 16">1892B</strain>
    </source>
</reference>
<comment type="subcellular location">
    <subcellularLocation>
        <location evidence="1">Membrane</location>
        <topology evidence="1">Multi-pass membrane protein</topology>
    </subcellularLocation>
</comment>
<feature type="transmembrane region" description="Helical" evidence="6">
    <location>
        <begin position="45"/>
        <end position="69"/>
    </location>
</feature>
<reference evidence="14 20" key="5">
    <citation type="submission" date="2018-08" db="EMBL/GenBank/DDBJ databases">
        <title>A genome reference for cultivated species of the human gut microbiota.</title>
        <authorList>
            <person name="Zou Y."/>
            <person name="Xue W."/>
            <person name="Luo G."/>
        </authorList>
    </citation>
    <scope>NUCLEOTIDE SEQUENCE [LARGE SCALE GENOMIC DNA]</scope>
    <source>
        <strain evidence="14 20">AF45-19</strain>
    </source>
</reference>
<dbReference type="SUPFAM" id="SSF103481">
    <property type="entry name" value="Multidrug resistance efflux transporter EmrE"/>
    <property type="match status" value="2"/>
</dbReference>
<evidence type="ECO:0000313" key="11">
    <source>
        <dbReference type="EMBL" id="OQM58804.1"/>
    </source>
</evidence>
<dbReference type="PANTHER" id="PTHR32322:SF2">
    <property type="entry name" value="EAMA DOMAIN-CONTAINING PROTEIN"/>
    <property type="match status" value="1"/>
</dbReference>
<dbReference type="Proteomes" id="UP000285262">
    <property type="component" value="Unassembled WGS sequence"/>
</dbReference>
<dbReference type="Proteomes" id="UP000175684">
    <property type="component" value="Unassembled WGS sequence"/>
</dbReference>
<accession>A0A076JLG9</accession>
<reference evidence="17 18" key="1">
    <citation type="journal article" date="2016" name="Sci. Rep.">
        <title>Evaluation of genetic diversity among strains of the human gut commensal Bifidobacterium adolescentis.</title>
        <authorList>
            <person name="Duranti S."/>
            <person name="Milani C."/>
            <person name="Lugli G.A."/>
            <person name="Mancabelli L."/>
            <person name="Turroni F."/>
            <person name="Ferrario C."/>
            <person name="Mangifesta M."/>
            <person name="Viappiani A."/>
            <person name="Sanchez B."/>
            <person name="Margolles A."/>
            <person name="van Sinderen D."/>
            <person name="Ventura M."/>
        </authorList>
    </citation>
    <scope>NUCLEOTIDE SEQUENCE [LARGE SCALE GENOMIC DNA]</scope>
    <source>
        <strain evidence="12 17">487B</strain>
        <strain evidence="13 18">AD2-8</strain>
    </source>
</reference>
<dbReference type="GO" id="GO:0016020">
    <property type="term" value="C:membrane"/>
    <property type="evidence" value="ECO:0007669"/>
    <property type="project" value="UniProtKB-SubCell"/>
</dbReference>
<evidence type="ECO:0000313" key="16">
    <source>
        <dbReference type="Proteomes" id="UP000192714"/>
    </source>
</evidence>
<evidence type="ECO:0000313" key="9">
    <source>
        <dbReference type="EMBL" id="KAB6031696.1"/>
    </source>
</evidence>
<dbReference type="EMBL" id="CP028341">
    <property type="protein sequence ID" value="AVT44523.1"/>
    <property type="molecule type" value="Genomic_DNA"/>
</dbReference>
<dbReference type="PATRIC" id="fig|1680.6.peg.68"/>
<dbReference type="EMBL" id="WDFR01000001">
    <property type="protein sequence ID" value="KAB6031696.1"/>
    <property type="molecule type" value="Genomic_DNA"/>
</dbReference>
<reference evidence="10 15" key="2">
    <citation type="submission" date="2016-07" db="EMBL/GenBank/DDBJ databases">
        <title>Draft Genome Sequence of Bifidobacterium adolescentis strain Km 4.</title>
        <authorList>
            <person name="Danilenko V.N."/>
        </authorList>
    </citation>
    <scope>NUCLEOTIDE SEQUENCE [LARGE SCALE GENOMIC DNA]</scope>
    <source>
        <strain evidence="10 15">Km 4</strain>
    </source>
</reference>
<keyword evidence="4 6" id="KW-1133">Transmembrane helix</keyword>
<evidence type="ECO:0000313" key="20">
    <source>
        <dbReference type="Proteomes" id="UP000285262"/>
    </source>
</evidence>
<dbReference type="EMBL" id="QRNG01000014">
    <property type="protein sequence ID" value="RHK24760.1"/>
    <property type="molecule type" value="Genomic_DNA"/>
</dbReference>
<feature type="transmembrane region" description="Helical" evidence="6">
    <location>
        <begin position="196"/>
        <end position="214"/>
    </location>
</feature>
<dbReference type="OrthoDB" id="9810818at2"/>
<evidence type="ECO:0000313" key="15">
    <source>
        <dbReference type="Proteomes" id="UP000175684"/>
    </source>
</evidence>
<feature type="transmembrane region" description="Helical" evidence="6">
    <location>
        <begin position="112"/>
        <end position="129"/>
    </location>
</feature>
<sequence length="300" mass="32068">MAEKTFERTPKDLIIGIAMTLCGGVLWGVNATVSKILMGTYHASPLWIACVRELAAGVLFLTCSAIMTPKLLTGALRDRKSYPRLLATAIICVLLVQVAYLESINWTNSGTATVLQSLNLLFVLGVVCLRGRRLPGVREGIGVALAFAGTVLIATGGDFTTLKLPLVGLIWGAINAASTAAMVFLPVKLIERWGNFTVNGIAFLISGLVLLPFVRPWATAPQLDWLGVGLMAFTVIGGTFGAFWLYMAGVVRVGSMRATMLGTSEPVMATISAVAWTDAVFEPTDLVGFVMILIMVFLVR</sequence>
<evidence type="ECO:0000313" key="12">
    <source>
        <dbReference type="EMBL" id="OSG87153.1"/>
    </source>
</evidence>
<dbReference type="Pfam" id="PF00892">
    <property type="entry name" value="EamA"/>
    <property type="match status" value="2"/>
</dbReference>
<dbReference type="Proteomes" id="UP000192714">
    <property type="component" value="Unassembled WGS sequence"/>
</dbReference>
<keyword evidence="5 6" id="KW-0472">Membrane</keyword>
<evidence type="ECO:0000313" key="19">
    <source>
        <dbReference type="Proteomes" id="UP000241454"/>
    </source>
</evidence>
<dbReference type="InterPro" id="IPR050638">
    <property type="entry name" value="AA-Vitamin_Transporters"/>
</dbReference>
<evidence type="ECO:0000259" key="7">
    <source>
        <dbReference type="Pfam" id="PF00892"/>
    </source>
</evidence>
<dbReference type="InterPro" id="IPR000620">
    <property type="entry name" value="EamA_dom"/>
</dbReference>
<dbReference type="Proteomes" id="UP000470926">
    <property type="component" value="Unassembled WGS sequence"/>
</dbReference>
<evidence type="ECO:0000256" key="5">
    <source>
        <dbReference type="ARBA" id="ARBA00023136"/>
    </source>
</evidence>
<dbReference type="Proteomes" id="UP000193377">
    <property type="component" value="Unassembled WGS sequence"/>
</dbReference>
<dbReference type="EMBL" id="NAQF01000001">
    <property type="protein sequence ID" value="OQM58804.1"/>
    <property type="molecule type" value="Genomic_DNA"/>
</dbReference>
<reference evidence="9 21" key="6">
    <citation type="journal article" date="2019" name="Nat. Med.">
        <title>A library of human gut bacterial isolates paired with longitudinal multiomics data enables mechanistic microbiome research.</title>
        <authorList>
            <person name="Poyet M."/>
            <person name="Groussin M."/>
            <person name="Gibbons S.M."/>
            <person name="Avila-Pacheco J."/>
            <person name="Jiang X."/>
            <person name="Kearney S.M."/>
            <person name="Perrotta A.R."/>
            <person name="Berdy B."/>
            <person name="Zhao S."/>
            <person name="Lieberman T.D."/>
            <person name="Swanson P.K."/>
            <person name="Smith M."/>
            <person name="Roesemann S."/>
            <person name="Alexander J.E."/>
            <person name="Rich S.A."/>
            <person name="Livny J."/>
            <person name="Vlamakis H."/>
            <person name="Clish C."/>
            <person name="Bullock K."/>
            <person name="Deik A."/>
            <person name="Scott J."/>
            <person name="Pierce K.A."/>
            <person name="Xavier R.J."/>
            <person name="Alm E.J."/>
        </authorList>
    </citation>
    <scope>NUCLEOTIDE SEQUENCE [LARGE SCALE GENOMIC DNA]</scope>
    <source>
        <strain evidence="9 21">BIOML-A26</strain>
    </source>
</reference>
<evidence type="ECO:0000256" key="3">
    <source>
        <dbReference type="ARBA" id="ARBA00022692"/>
    </source>
</evidence>
<dbReference type="KEGG" id="badl:BADO_0040"/>
<evidence type="ECO:0000313" key="10">
    <source>
        <dbReference type="EMBL" id="OFA36201.1"/>
    </source>
</evidence>
<feature type="domain" description="EamA" evidence="7">
    <location>
        <begin position="167"/>
        <end position="299"/>
    </location>
</feature>
<feature type="domain" description="EamA" evidence="7">
    <location>
        <begin position="15"/>
        <end position="154"/>
    </location>
</feature>
<dbReference type="Proteomes" id="UP000193664">
    <property type="component" value="Unassembled WGS sequence"/>
</dbReference>
<keyword evidence="3 6" id="KW-0812">Transmembrane</keyword>
<evidence type="ECO:0000256" key="1">
    <source>
        <dbReference type="ARBA" id="ARBA00004141"/>
    </source>
</evidence>
<dbReference type="Proteomes" id="UP000241454">
    <property type="component" value="Chromosome"/>
</dbReference>
<comment type="similarity">
    <text evidence="2">Belongs to the EamA transporter family.</text>
</comment>
<protein>
    <submittedName>
        <fullName evidence="8">EamA family transporter</fullName>
    </submittedName>
    <submittedName>
        <fullName evidence="12">EamA-like transporter family</fullName>
    </submittedName>
    <submittedName>
        <fullName evidence="11">Permease</fullName>
    </submittedName>
</protein>